<evidence type="ECO:0000256" key="8">
    <source>
        <dbReference type="ARBA" id="ARBA00038263"/>
    </source>
</evidence>
<protein>
    <recommendedName>
        <fullName evidence="13">DUF1565 domain-containing protein</fullName>
    </recommendedName>
</protein>
<evidence type="ECO:0008006" key="13">
    <source>
        <dbReference type="Google" id="ProtNLM"/>
    </source>
</evidence>
<feature type="compositionally biased region" description="Basic residues" evidence="9">
    <location>
        <begin position="105"/>
        <end position="165"/>
    </location>
</feature>
<comment type="caution">
    <text evidence="11">The sequence shown here is derived from an EMBL/GenBank/DDBJ whole genome shotgun (WGS) entry which is preliminary data.</text>
</comment>
<evidence type="ECO:0000313" key="12">
    <source>
        <dbReference type="Proteomes" id="UP001519309"/>
    </source>
</evidence>
<evidence type="ECO:0000256" key="9">
    <source>
        <dbReference type="SAM" id="MobiDB-lite"/>
    </source>
</evidence>
<evidence type="ECO:0000256" key="4">
    <source>
        <dbReference type="ARBA" id="ARBA00022723"/>
    </source>
</evidence>
<keyword evidence="12" id="KW-1185">Reference proteome</keyword>
<keyword evidence="3" id="KW-0964">Secreted</keyword>
<dbReference type="PANTHER" id="PTHR40088:SF1">
    <property type="entry name" value="PECTATE LYASE PEL9"/>
    <property type="match status" value="1"/>
</dbReference>
<evidence type="ECO:0000256" key="1">
    <source>
        <dbReference type="ARBA" id="ARBA00001913"/>
    </source>
</evidence>
<evidence type="ECO:0000256" key="5">
    <source>
        <dbReference type="ARBA" id="ARBA00022729"/>
    </source>
</evidence>
<dbReference type="Gene3D" id="2.160.20.10">
    <property type="entry name" value="Single-stranded right-handed beta-helix, Pectin lyase-like"/>
    <property type="match status" value="2"/>
</dbReference>
<organism evidence="11 12">
    <name type="scientific">Streptomyces griseochromogenes</name>
    <dbReference type="NCBI Taxonomy" id="68214"/>
    <lineage>
        <taxon>Bacteria</taxon>
        <taxon>Bacillati</taxon>
        <taxon>Actinomycetota</taxon>
        <taxon>Actinomycetes</taxon>
        <taxon>Kitasatosporales</taxon>
        <taxon>Streptomycetaceae</taxon>
        <taxon>Streptomyces</taxon>
    </lineage>
</organism>
<proteinExistence type="inferred from homology"/>
<dbReference type="InterPro" id="IPR052052">
    <property type="entry name" value="Polysaccharide_Lyase_9"/>
</dbReference>
<feature type="signal peptide" evidence="10">
    <location>
        <begin position="1"/>
        <end position="25"/>
    </location>
</feature>
<comment type="cofactor">
    <cofactor evidence="1">
        <name>Ca(2+)</name>
        <dbReference type="ChEBI" id="CHEBI:29108"/>
    </cofactor>
</comment>
<dbReference type="InterPro" id="IPR011050">
    <property type="entry name" value="Pectin_lyase_fold/virulence"/>
</dbReference>
<feature type="region of interest" description="Disordered" evidence="9">
    <location>
        <begin position="91"/>
        <end position="169"/>
    </location>
</feature>
<comment type="subcellular location">
    <subcellularLocation>
        <location evidence="2">Secreted</location>
    </subcellularLocation>
</comment>
<evidence type="ECO:0000256" key="10">
    <source>
        <dbReference type="SAM" id="SignalP"/>
    </source>
</evidence>
<gene>
    <name evidence="11" type="ORF">J2Z21_002903</name>
</gene>
<keyword evidence="7" id="KW-0456">Lyase</keyword>
<sequence>MKPAIACASLLVGVPATLSGTTAQAAAAPPALGGVNPAAAASVLYVSPSGTGSASGTRSNPTTLTSAISRIAAGGTIYLRGGTYAYTKTVTIPVGGNGTSGALRQPRRQRRVARQRRLRRRGRRRLRREAHRRHRRRLPPRRLPPRHRRPPGPLHQVRHRRHRPGDHRELPLLPQRHVVRHCIAYRNGHHGFTYNSDPGTMTVSHNVGVDNAERNYSFDTGTSVFRSDASCRFSVSGSNDKTAGDLRGKVVTP</sequence>
<evidence type="ECO:0000256" key="7">
    <source>
        <dbReference type="ARBA" id="ARBA00023239"/>
    </source>
</evidence>
<keyword evidence="4" id="KW-0479">Metal-binding</keyword>
<evidence type="ECO:0000256" key="3">
    <source>
        <dbReference type="ARBA" id="ARBA00022525"/>
    </source>
</evidence>
<name>A0ABS4LRW7_9ACTN</name>
<dbReference type="SUPFAM" id="SSF51126">
    <property type="entry name" value="Pectin lyase-like"/>
    <property type="match status" value="2"/>
</dbReference>
<evidence type="ECO:0000313" key="11">
    <source>
        <dbReference type="EMBL" id="MBP2049967.1"/>
    </source>
</evidence>
<evidence type="ECO:0000256" key="6">
    <source>
        <dbReference type="ARBA" id="ARBA00022837"/>
    </source>
</evidence>
<reference evidence="11 12" key="1">
    <citation type="submission" date="2021-03" db="EMBL/GenBank/DDBJ databases">
        <title>Genomic Encyclopedia of Type Strains, Phase IV (KMG-IV): sequencing the most valuable type-strain genomes for metagenomic binning, comparative biology and taxonomic classification.</title>
        <authorList>
            <person name="Goeker M."/>
        </authorList>
    </citation>
    <scope>NUCLEOTIDE SEQUENCE [LARGE SCALE GENOMIC DNA]</scope>
    <source>
        <strain evidence="11 12">DSM 40499</strain>
    </source>
</reference>
<keyword evidence="5 10" id="KW-0732">Signal</keyword>
<evidence type="ECO:0000256" key="2">
    <source>
        <dbReference type="ARBA" id="ARBA00004613"/>
    </source>
</evidence>
<dbReference type="EMBL" id="JAGGLP010000005">
    <property type="protein sequence ID" value="MBP2049967.1"/>
    <property type="molecule type" value="Genomic_DNA"/>
</dbReference>
<keyword evidence="6" id="KW-0106">Calcium</keyword>
<comment type="similarity">
    <text evidence="8">Belongs to the polysaccharide lyase 9 family.</text>
</comment>
<accession>A0ABS4LRW7</accession>
<dbReference type="InterPro" id="IPR012334">
    <property type="entry name" value="Pectin_lyas_fold"/>
</dbReference>
<dbReference type="PANTHER" id="PTHR40088">
    <property type="entry name" value="PECTATE LYASE (EUROFUNG)"/>
    <property type="match status" value="1"/>
</dbReference>
<feature type="chain" id="PRO_5046150743" description="DUF1565 domain-containing protein" evidence="10">
    <location>
        <begin position="26"/>
        <end position="253"/>
    </location>
</feature>
<dbReference type="Proteomes" id="UP001519309">
    <property type="component" value="Unassembled WGS sequence"/>
</dbReference>